<dbReference type="RefSeq" id="WP_131328516.1">
    <property type="nucleotide sequence ID" value="NZ_CP044016.1"/>
</dbReference>
<name>A0A5P2FXG5_9BACT</name>
<organism evidence="1 2">
    <name type="scientific">Rhizosphaericola mali</name>
    <dbReference type="NCBI Taxonomy" id="2545455"/>
    <lineage>
        <taxon>Bacteria</taxon>
        <taxon>Pseudomonadati</taxon>
        <taxon>Bacteroidota</taxon>
        <taxon>Chitinophagia</taxon>
        <taxon>Chitinophagales</taxon>
        <taxon>Chitinophagaceae</taxon>
        <taxon>Rhizosphaericola</taxon>
    </lineage>
</organism>
<sequence>MSETKLNKLEIDECQLATLPLFYRNIIYNELTQLSSPLDLSKYIEDWNSYIYYESSENPISKIIDYSIEKFEK</sequence>
<protein>
    <submittedName>
        <fullName evidence="1">Uncharacterized protein</fullName>
    </submittedName>
</protein>
<proteinExistence type="predicted"/>
<dbReference type="EMBL" id="CP044016">
    <property type="protein sequence ID" value="QES87627.1"/>
    <property type="molecule type" value="Genomic_DNA"/>
</dbReference>
<dbReference type="Proteomes" id="UP000292424">
    <property type="component" value="Chromosome"/>
</dbReference>
<dbReference type="AlphaFoldDB" id="A0A5P2FXG5"/>
<dbReference type="KEGG" id="arac:E0W69_002730"/>
<gene>
    <name evidence="1" type="ORF">E0W69_002730</name>
</gene>
<reference evidence="1 2" key="1">
    <citation type="submission" date="2019-09" db="EMBL/GenBank/DDBJ databases">
        <title>Complete genome sequence of Arachidicoccus sp. B3-10 isolated from apple orchard soil.</title>
        <authorList>
            <person name="Kim H.S."/>
            <person name="Han K.-I."/>
            <person name="Suh M.K."/>
            <person name="Lee K.C."/>
            <person name="Eom M.K."/>
            <person name="Kim J.-S."/>
            <person name="Kang S.W."/>
            <person name="Sin Y."/>
            <person name="Lee J.-S."/>
        </authorList>
    </citation>
    <scope>NUCLEOTIDE SEQUENCE [LARGE SCALE GENOMIC DNA]</scope>
    <source>
        <strain evidence="1 2">B3-10</strain>
    </source>
</reference>
<accession>A0A5P2FXG5</accession>
<evidence type="ECO:0000313" key="2">
    <source>
        <dbReference type="Proteomes" id="UP000292424"/>
    </source>
</evidence>
<evidence type="ECO:0000313" key="1">
    <source>
        <dbReference type="EMBL" id="QES87627.1"/>
    </source>
</evidence>
<keyword evidence="2" id="KW-1185">Reference proteome</keyword>